<comment type="caution">
    <text evidence="3">The sequence shown here is derived from an EMBL/GenBank/DDBJ whole genome shotgun (WGS) entry which is preliminary data.</text>
</comment>
<proteinExistence type="predicted"/>
<evidence type="ECO:0000313" key="2">
    <source>
        <dbReference type="EMBL" id="SKB96953.1"/>
    </source>
</evidence>
<reference evidence="3 5" key="2">
    <citation type="submission" date="2018-06" db="EMBL/GenBank/DDBJ databases">
        <authorList>
            <consortium name="Pathogen Informatics"/>
            <person name="Doyle S."/>
        </authorList>
    </citation>
    <scope>NUCLEOTIDE SEQUENCE [LARGE SCALE GENOMIC DNA]</scope>
    <source>
        <strain evidence="3 5">NCTC11212</strain>
    </source>
</reference>
<dbReference type="Proteomes" id="UP000190669">
    <property type="component" value="Unassembled WGS sequence"/>
</dbReference>
<dbReference type="Proteomes" id="UP000251937">
    <property type="component" value="Unassembled WGS sequence"/>
</dbReference>
<keyword evidence="4" id="KW-1185">Reference proteome</keyword>
<dbReference type="EMBL" id="UAVR01000011">
    <property type="protein sequence ID" value="SQA90373.1"/>
    <property type="molecule type" value="Genomic_DNA"/>
</dbReference>
<evidence type="ECO:0000313" key="5">
    <source>
        <dbReference type="Proteomes" id="UP000251937"/>
    </source>
</evidence>
<reference evidence="2 4" key="1">
    <citation type="submission" date="2017-02" db="EMBL/GenBank/DDBJ databases">
        <authorList>
            <person name="Varghese N."/>
            <person name="Submissions S."/>
        </authorList>
    </citation>
    <scope>NUCLEOTIDE SEQUENCE [LARGE SCALE GENOMIC DNA]</scope>
    <source>
        <strain evidence="2 4">DSM 16775</strain>
    </source>
</reference>
<dbReference type="RefSeq" id="WP_079466262.1">
    <property type="nucleotide sequence ID" value="NZ_CP033934.1"/>
</dbReference>
<dbReference type="Pfam" id="PF20329">
    <property type="entry name" value="DUF6624"/>
    <property type="match status" value="1"/>
</dbReference>
<evidence type="ECO:0000256" key="1">
    <source>
        <dbReference type="SAM" id="Phobius"/>
    </source>
</evidence>
<dbReference type="AlphaFoldDB" id="A0AAX2IMC7"/>
<name>A0AAX2IMC7_9FLAO</name>
<organism evidence="3 5">
    <name type="scientific">Chryseobacterium balustinum</name>
    <dbReference type="NCBI Taxonomy" id="246"/>
    <lineage>
        <taxon>Bacteria</taxon>
        <taxon>Pseudomonadati</taxon>
        <taxon>Bacteroidota</taxon>
        <taxon>Flavobacteriia</taxon>
        <taxon>Flavobacteriales</taxon>
        <taxon>Weeksellaceae</taxon>
        <taxon>Chryseobacterium group</taxon>
        <taxon>Chryseobacterium</taxon>
    </lineage>
</organism>
<accession>A0AAX2IMC7</accession>
<dbReference type="InterPro" id="IPR046732">
    <property type="entry name" value="DUF6624"/>
</dbReference>
<protein>
    <submittedName>
        <fullName evidence="3">Uncharacterized protein</fullName>
    </submittedName>
</protein>
<gene>
    <name evidence="3" type="ORF">NCTC11212_02526</name>
    <name evidence="2" type="ORF">SAMN05421800_11738</name>
</gene>
<keyword evidence="1" id="KW-0812">Transmembrane</keyword>
<keyword evidence="1" id="KW-0472">Membrane</keyword>
<evidence type="ECO:0000313" key="3">
    <source>
        <dbReference type="EMBL" id="SQA90373.1"/>
    </source>
</evidence>
<dbReference type="KEGG" id="cbp:EB354_12065"/>
<feature type="transmembrane region" description="Helical" evidence="1">
    <location>
        <begin position="20"/>
        <end position="37"/>
    </location>
</feature>
<evidence type="ECO:0000313" key="4">
    <source>
        <dbReference type="Proteomes" id="UP000190669"/>
    </source>
</evidence>
<dbReference type="EMBL" id="FUZE01000017">
    <property type="protein sequence ID" value="SKB96953.1"/>
    <property type="molecule type" value="Genomic_DNA"/>
</dbReference>
<sequence>MVNLFWDMTQKIEMKIKKIVFSILTALVLIISIFLYMNRDKFVYVGSVDIIEVDCSKKLQILSEVLESDQRIRKANEPIKYAKEDHRNQELVISIIEKCGMPTLKEVGQKRMDAIWLGLQHSTEEIRKKYFPQIEKAVKNGDLSKQQYALMKDRILMDEGTPQIYGSQIENGKLYKLENPKTVNERRKEMGLEPIEDYLKNFNIQFNPN</sequence>
<keyword evidence="1" id="KW-1133">Transmembrane helix</keyword>